<reference evidence="2" key="1">
    <citation type="journal article" date="2019" name="Int. J. Syst. Evol. Microbiol.">
        <title>The Global Catalogue of Microorganisms (GCM) 10K type strain sequencing project: providing services to taxonomists for standard genome sequencing and annotation.</title>
        <authorList>
            <consortium name="The Broad Institute Genomics Platform"/>
            <consortium name="The Broad Institute Genome Sequencing Center for Infectious Disease"/>
            <person name="Wu L."/>
            <person name="Ma J."/>
        </authorList>
    </citation>
    <scope>NUCLEOTIDE SEQUENCE [LARGE SCALE GENOMIC DNA]</scope>
    <source>
        <strain evidence="2">CCUG 54518</strain>
    </source>
</reference>
<dbReference type="EMBL" id="JBHTBX010000015">
    <property type="protein sequence ID" value="MFC7436254.1"/>
    <property type="molecule type" value="Genomic_DNA"/>
</dbReference>
<gene>
    <name evidence="1" type="ORF">ACFQNJ_17230</name>
</gene>
<evidence type="ECO:0000313" key="2">
    <source>
        <dbReference type="Proteomes" id="UP001596495"/>
    </source>
</evidence>
<evidence type="ECO:0008006" key="3">
    <source>
        <dbReference type="Google" id="ProtNLM"/>
    </source>
</evidence>
<evidence type="ECO:0000313" key="1">
    <source>
        <dbReference type="EMBL" id="MFC7436254.1"/>
    </source>
</evidence>
<name>A0ABW2RDS3_9BURK</name>
<sequence>MTTEDSTAPATLNADDELDMELERTVDPVIVQMKNEDRITKLRAKLRAEATITMRTSPISRVLRRDWNIVSAKLFLNSIETDYQQQIRRDLDELHWQVDDLLEQLKVMPIGKLDTSWMVPRQLDVKVIHPLTASWLRAFRNFDRCFEILINAERSQLITRKQRFAFSAPVQLAYFSFKATAMKLPLKTTDELLSEAGIAELQPA</sequence>
<keyword evidence="2" id="KW-1185">Reference proteome</keyword>
<dbReference type="Proteomes" id="UP001596495">
    <property type="component" value="Unassembled WGS sequence"/>
</dbReference>
<accession>A0ABW2RDS3</accession>
<protein>
    <recommendedName>
        <fullName evidence="3">DUF1845 domain-containing protein</fullName>
    </recommendedName>
</protein>
<proteinExistence type="predicted"/>
<organism evidence="1 2">
    <name type="scientific">Hydrogenophaga bisanensis</name>
    <dbReference type="NCBI Taxonomy" id="439611"/>
    <lineage>
        <taxon>Bacteria</taxon>
        <taxon>Pseudomonadati</taxon>
        <taxon>Pseudomonadota</taxon>
        <taxon>Betaproteobacteria</taxon>
        <taxon>Burkholderiales</taxon>
        <taxon>Comamonadaceae</taxon>
        <taxon>Hydrogenophaga</taxon>
    </lineage>
</organism>
<dbReference type="RefSeq" id="WP_382259773.1">
    <property type="nucleotide sequence ID" value="NZ_JBHTBX010000015.1"/>
</dbReference>
<comment type="caution">
    <text evidence="1">The sequence shown here is derived from an EMBL/GenBank/DDBJ whole genome shotgun (WGS) entry which is preliminary data.</text>
</comment>